<dbReference type="RefSeq" id="WP_216455424.1">
    <property type="nucleotide sequence ID" value="NZ_JAHLQL010000001.1"/>
</dbReference>
<dbReference type="InterPro" id="IPR005560">
    <property type="entry name" value="Csp_YhjQ"/>
</dbReference>
<proteinExistence type="predicted"/>
<organism evidence="1 2">
    <name type="scientific">Clostridium simiarum</name>
    <dbReference type="NCBI Taxonomy" id="2841506"/>
    <lineage>
        <taxon>Bacteria</taxon>
        <taxon>Bacillati</taxon>
        <taxon>Bacillota</taxon>
        <taxon>Clostridia</taxon>
        <taxon>Eubacteriales</taxon>
        <taxon>Clostridiaceae</taxon>
        <taxon>Clostridium</taxon>
    </lineage>
</organism>
<gene>
    <name evidence="1" type="ORF">KQI89_00125</name>
</gene>
<name>A0ABS6EVA7_9CLOT</name>
<dbReference type="Pfam" id="PF03860">
    <property type="entry name" value="Csp"/>
    <property type="match status" value="1"/>
</dbReference>
<dbReference type="InterPro" id="IPR044543">
    <property type="entry name" value="YHJQ-like"/>
</dbReference>
<dbReference type="PANTHER" id="PTHR37310:SF1">
    <property type="entry name" value="CYTOPLASMIC PROTEIN"/>
    <property type="match status" value="1"/>
</dbReference>
<dbReference type="Proteomes" id="UP000736583">
    <property type="component" value="Unassembled WGS sequence"/>
</dbReference>
<reference evidence="1 2" key="1">
    <citation type="submission" date="2021-06" db="EMBL/GenBank/DDBJ databases">
        <authorList>
            <person name="Sun Q."/>
            <person name="Li D."/>
        </authorList>
    </citation>
    <scope>NUCLEOTIDE SEQUENCE [LARGE SCALE GENOMIC DNA]</scope>
    <source>
        <strain evidence="1 2">MSJ-4</strain>
    </source>
</reference>
<sequence length="115" mass="13145">MRVATMTTNNYQRCIDECNRCAKVCYECFEACVNEPDLNTKGNLVKTLMECAKMCEMLAELMSINDQFAKEHCRFCASICDKCAQECGIFKDDHYQKCAQECSACAKECRKISDM</sequence>
<dbReference type="EMBL" id="JAHLQL010000001">
    <property type="protein sequence ID" value="MBU5590161.1"/>
    <property type="molecule type" value="Genomic_DNA"/>
</dbReference>
<dbReference type="CDD" id="cd08026">
    <property type="entry name" value="DUF326"/>
    <property type="match status" value="1"/>
</dbReference>
<keyword evidence="2" id="KW-1185">Reference proteome</keyword>
<evidence type="ECO:0000313" key="1">
    <source>
        <dbReference type="EMBL" id="MBU5590161.1"/>
    </source>
</evidence>
<comment type="caution">
    <text evidence="1">The sequence shown here is derived from an EMBL/GenBank/DDBJ whole genome shotgun (WGS) entry which is preliminary data.</text>
</comment>
<protein>
    <submittedName>
        <fullName evidence="1">Four-helix bundle copper-binding protein</fullName>
    </submittedName>
</protein>
<evidence type="ECO:0000313" key="2">
    <source>
        <dbReference type="Proteomes" id="UP000736583"/>
    </source>
</evidence>
<dbReference type="PANTHER" id="PTHR37310">
    <property type="entry name" value="CYTOPLASMIC PROTEIN-RELATED"/>
    <property type="match status" value="1"/>
</dbReference>
<accession>A0ABS6EVA7</accession>